<reference evidence="1" key="1">
    <citation type="submission" date="2022-04" db="EMBL/GenBank/DDBJ databases">
        <title>Genome of the entomopathogenic fungus Entomophthora muscae.</title>
        <authorList>
            <person name="Elya C."/>
            <person name="Lovett B.R."/>
            <person name="Lee E."/>
            <person name="Macias A.M."/>
            <person name="Hajek A.E."/>
            <person name="De Bivort B.L."/>
            <person name="Kasson M.T."/>
            <person name="De Fine Licht H.H."/>
            <person name="Stajich J.E."/>
        </authorList>
    </citation>
    <scope>NUCLEOTIDE SEQUENCE</scope>
    <source>
        <strain evidence="1">Berkeley</strain>
    </source>
</reference>
<accession>A0ACC2S629</accession>
<proteinExistence type="predicted"/>
<evidence type="ECO:0000313" key="1">
    <source>
        <dbReference type="EMBL" id="KAJ9057843.1"/>
    </source>
</evidence>
<protein>
    <submittedName>
        <fullName evidence="1">Uncharacterized protein</fullName>
    </submittedName>
</protein>
<keyword evidence="2" id="KW-1185">Reference proteome</keyword>
<comment type="caution">
    <text evidence="1">The sequence shown here is derived from an EMBL/GenBank/DDBJ whole genome shotgun (WGS) entry which is preliminary data.</text>
</comment>
<name>A0ACC2S629_9FUNG</name>
<gene>
    <name evidence="1" type="ORF">DSO57_1018733</name>
</gene>
<organism evidence="1 2">
    <name type="scientific">Entomophthora muscae</name>
    <dbReference type="NCBI Taxonomy" id="34485"/>
    <lineage>
        <taxon>Eukaryota</taxon>
        <taxon>Fungi</taxon>
        <taxon>Fungi incertae sedis</taxon>
        <taxon>Zoopagomycota</taxon>
        <taxon>Entomophthoromycotina</taxon>
        <taxon>Entomophthoromycetes</taxon>
        <taxon>Entomophthorales</taxon>
        <taxon>Entomophthoraceae</taxon>
        <taxon>Entomophthora</taxon>
    </lineage>
</organism>
<evidence type="ECO:0000313" key="2">
    <source>
        <dbReference type="Proteomes" id="UP001165960"/>
    </source>
</evidence>
<dbReference type="Proteomes" id="UP001165960">
    <property type="component" value="Unassembled WGS sequence"/>
</dbReference>
<sequence length="224" mass="24193">MVKSFFKVSKKTAAPASKPKFLEGITVKNAKGDPVVVSDLWKRTTVILKVLRRFGCPLCRYESRLLSELKPELDALGIKLAAVGFEDVGLSDFLAGGYWDWDILIDTERSVHKALNLPKLPVSAGLKDLMSAATRSAIAAAQKAGITGDLKGDGFQLGGTFVVEKVTGELLYDFKQVGAGSYCSLKEIYEACGGDPDDIDEKAPEDCIAYTKKVCTIGGECFKD</sequence>
<dbReference type="EMBL" id="QTSX02005762">
    <property type="protein sequence ID" value="KAJ9057843.1"/>
    <property type="molecule type" value="Genomic_DNA"/>
</dbReference>